<dbReference type="VEuPathDB" id="TriTrypDB:TcIL3000_0_15260"/>
<keyword evidence="6" id="KW-0479">Metal-binding</keyword>
<dbReference type="InterPro" id="IPR049730">
    <property type="entry name" value="SNF2/RAD54-like_C"/>
</dbReference>
<feature type="region of interest" description="Disordered" evidence="7">
    <location>
        <begin position="203"/>
        <end position="232"/>
    </location>
</feature>
<dbReference type="GO" id="GO:0006289">
    <property type="term" value="P:nucleotide-excision repair"/>
    <property type="evidence" value="ECO:0007669"/>
    <property type="project" value="TreeGrafter"/>
</dbReference>
<dbReference type="CDD" id="cd18008">
    <property type="entry name" value="DEXDc_SHPRH-like"/>
    <property type="match status" value="1"/>
</dbReference>
<gene>
    <name evidence="11" type="ORF">TCIL3000_0_15260</name>
</gene>
<dbReference type="PROSITE" id="PS00690">
    <property type="entry name" value="DEAH_ATP_HELICASE"/>
    <property type="match status" value="1"/>
</dbReference>
<dbReference type="PROSITE" id="PS50089">
    <property type="entry name" value="ZF_RING_2"/>
    <property type="match status" value="1"/>
</dbReference>
<dbReference type="InterPro" id="IPR014001">
    <property type="entry name" value="Helicase_ATP-bd"/>
</dbReference>
<dbReference type="PROSITE" id="PS51192">
    <property type="entry name" value="HELICASE_ATP_BIND_1"/>
    <property type="match status" value="1"/>
</dbReference>
<sequence length="899" mass="100900">MGLLDLINGLSELTLDQQSEVISEVTSDVAPKHLLPLDPDDIIKRGFLAEVEPTAELLKPLFRYQKEGIGWMISQEGSEVKGGILADEMGMGKTIQMIGLLLAHRLVGPTLVVCPVSSMLQWESEIEEHVAAGALSVIVVTGSKTLRKEDMQKADVVLTTYPALERSWRLLVNKTKVACPYCEHLFLPRQLVVHNRYFCGPHARKTSKQRKREKKQQNDGVSTTRGVQSKTTIMKGLRTLRVDIDDGEDEDTDVAVDIKNKGVVGPMGMYRELMVEAGRKVRSRWEPAYEGSDSSEDSSTSSVESLPSTEAGEMIEEQDMYTQEDKLSSFQCPHCKFQVLRFPFCPKTGQCHVLSDDMKRMVEADVGSCNVDISESVFHSIEWSRVVLDEAHRIKGINTNTSRAALALVAEHRWCLTGTPLQNRVGDVYSLVRFLRFAPYSRYFCNVEGCSCSSFCHPFSGTDLRHCVFCGHGPVQHYAYFNRHILNPITRYGYIGDGRRGMMTLCNEVLQKCMLRRTKVERAGDLHMPPMTVETIKVRLTEEERNFYESLYKKSTAAFDTFVDKGTVLHNYAHIFQLLNRLRQALDHPLIAIKSMKVGELHNAKGLCGICTESCGDSSLKVDPCQHNFHRICLSQFLESQPSEEYHCPVCYVTINIDLRKLSAGWNDVEVVPVFPPELEESLEFDKQNDILSEGGGEPDGSVELKKVTPKSTRKLGILSYVDPTKPLHGTKLDALADYVCSVPEGEKVIIFSQFGDALDLIQLRLQKAAVKTVKLVGSLMLSQRQSVLKAFLRDKSIKAILISLKAGGEGLNLQVANHVLLVDPWWNPAVEMQAAQRAHRIGQVRPVRVMRFVTEGSVEERMLELQEKKMLVIEGTIDGKVTSLQSLSEEDLQFLFTR</sequence>
<dbReference type="GO" id="GO:0016787">
    <property type="term" value="F:hydrolase activity"/>
    <property type="evidence" value="ECO:0007669"/>
    <property type="project" value="UniProtKB-KW"/>
</dbReference>
<dbReference type="InterPro" id="IPR027417">
    <property type="entry name" value="P-loop_NTPase"/>
</dbReference>
<evidence type="ECO:0000256" key="5">
    <source>
        <dbReference type="ARBA" id="ARBA00022840"/>
    </source>
</evidence>
<feature type="region of interest" description="Disordered" evidence="7">
    <location>
        <begin position="286"/>
        <end position="309"/>
    </location>
</feature>
<dbReference type="InterPro" id="IPR050628">
    <property type="entry name" value="SNF2_RAD54_helicase_TF"/>
</dbReference>
<keyword evidence="4" id="KW-0347">Helicase</keyword>
<dbReference type="InterPro" id="IPR001650">
    <property type="entry name" value="Helicase_C-like"/>
</dbReference>
<dbReference type="InterPro" id="IPR002464">
    <property type="entry name" value="DNA/RNA_helicase_DEAH_CS"/>
</dbReference>
<dbReference type="Gene3D" id="3.40.50.10810">
    <property type="entry name" value="Tandem AAA-ATPase domain"/>
    <property type="match status" value="2"/>
</dbReference>
<keyword evidence="2" id="KW-0547">Nucleotide-binding</keyword>
<dbReference type="GO" id="GO:0008270">
    <property type="term" value="F:zinc ion binding"/>
    <property type="evidence" value="ECO:0007669"/>
    <property type="project" value="UniProtKB-KW"/>
</dbReference>
<dbReference type="PROSITE" id="PS51194">
    <property type="entry name" value="HELICASE_CTER"/>
    <property type="match status" value="1"/>
</dbReference>
<dbReference type="InterPro" id="IPR001841">
    <property type="entry name" value="Znf_RING"/>
</dbReference>
<evidence type="ECO:0000256" key="4">
    <source>
        <dbReference type="ARBA" id="ARBA00022806"/>
    </source>
</evidence>
<proteinExistence type="predicted"/>
<dbReference type="InterPro" id="IPR013083">
    <property type="entry name" value="Znf_RING/FYVE/PHD"/>
</dbReference>
<dbReference type="Pfam" id="PF13639">
    <property type="entry name" value="zf-RING_2"/>
    <property type="match status" value="1"/>
</dbReference>
<comment type="caution">
    <text evidence="11">The sequence shown here is derived from an EMBL/GenBank/DDBJ whole genome shotgun (WGS) entry which is preliminary data.</text>
</comment>
<dbReference type="SMART" id="SM00184">
    <property type="entry name" value="RING"/>
    <property type="match status" value="1"/>
</dbReference>
<dbReference type="GO" id="GO:0005634">
    <property type="term" value="C:nucleus"/>
    <property type="evidence" value="ECO:0007669"/>
    <property type="project" value="UniProtKB-SubCell"/>
</dbReference>
<dbReference type="Gene3D" id="3.30.40.10">
    <property type="entry name" value="Zinc/RING finger domain, C3HC4 (zinc finger)"/>
    <property type="match status" value="1"/>
</dbReference>
<feature type="compositionally biased region" description="Basic residues" evidence="7">
    <location>
        <begin position="203"/>
        <end position="214"/>
    </location>
</feature>
<dbReference type="GO" id="GO:0008094">
    <property type="term" value="F:ATP-dependent activity, acting on DNA"/>
    <property type="evidence" value="ECO:0007669"/>
    <property type="project" value="TreeGrafter"/>
</dbReference>
<dbReference type="OMA" id="LLRYPFC"/>
<dbReference type="Pfam" id="PF00176">
    <property type="entry name" value="SNF2-rel_dom"/>
    <property type="match status" value="3"/>
</dbReference>
<keyword evidence="3" id="KW-0378">Hydrolase</keyword>
<dbReference type="SUPFAM" id="SSF57850">
    <property type="entry name" value="RING/U-box"/>
    <property type="match status" value="1"/>
</dbReference>
<comment type="subcellular location">
    <subcellularLocation>
        <location evidence="1">Nucleus</location>
    </subcellularLocation>
</comment>
<feature type="domain" description="RING-type" evidence="8">
    <location>
        <begin position="608"/>
        <end position="651"/>
    </location>
</feature>
<dbReference type="AlphaFoldDB" id="F9WH27"/>
<dbReference type="Proteomes" id="UP000000702">
    <property type="component" value="Unassembled WGS sequence"/>
</dbReference>
<evidence type="ECO:0000313" key="11">
    <source>
        <dbReference type="EMBL" id="CCD16616.1"/>
    </source>
</evidence>
<evidence type="ECO:0000256" key="7">
    <source>
        <dbReference type="SAM" id="MobiDB-lite"/>
    </source>
</evidence>
<dbReference type="Pfam" id="PF00271">
    <property type="entry name" value="Helicase_C"/>
    <property type="match status" value="1"/>
</dbReference>
<evidence type="ECO:0000259" key="9">
    <source>
        <dbReference type="PROSITE" id="PS51192"/>
    </source>
</evidence>
<dbReference type="InterPro" id="IPR038718">
    <property type="entry name" value="SNF2-like_sf"/>
</dbReference>
<keyword evidence="6" id="KW-0862">Zinc</keyword>
<protein>
    <submittedName>
        <fullName evidence="11">WGS project CAEQ00000000 data, annotated contig 584</fullName>
    </submittedName>
</protein>
<organism evidence="11 12">
    <name type="scientific">Trypanosoma congolense (strain IL3000)</name>
    <dbReference type="NCBI Taxonomy" id="1068625"/>
    <lineage>
        <taxon>Eukaryota</taxon>
        <taxon>Discoba</taxon>
        <taxon>Euglenozoa</taxon>
        <taxon>Kinetoplastea</taxon>
        <taxon>Metakinetoplastina</taxon>
        <taxon>Trypanosomatida</taxon>
        <taxon>Trypanosomatidae</taxon>
        <taxon>Trypanosoma</taxon>
        <taxon>Nannomonas</taxon>
    </lineage>
</organism>
<dbReference type="GO" id="GO:0005524">
    <property type="term" value="F:ATP binding"/>
    <property type="evidence" value="ECO:0007669"/>
    <property type="project" value="UniProtKB-KW"/>
</dbReference>
<feature type="domain" description="Helicase ATP-binding" evidence="9">
    <location>
        <begin position="74"/>
        <end position="438"/>
    </location>
</feature>
<dbReference type="InterPro" id="IPR000330">
    <property type="entry name" value="SNF2_N"/>
</dbReference>
<evidence type="ECO:0000259" key="10">
    <source>
        <dbReference type="PROSITE" id="PS51194"/>
    </source>
</evidence>
<feature type="domain" description="Helicase C-terminal" evidence="10">
    <location>
        <begin position="735"/>
        <end position="889"/>
    </location>
</feature>
<dbReference type="PANTHER" id="PTHR45626:SF12">
    <property type="entry name" value="DNA REPAIR PROTEIN RAD16"/>
    <property type="match status" value="1"/>
</dbReference>
<evidence type="ECO:0000313" key="12">
    <source>
        <dbReference type="Proteomes" id="UP000000702"/>
    </source>
</evidence>
<dbReference type="PANTHER" id="PTHR45626">
    <property type="entry name" value="TRANSCRIPTION TERMINATION FACTOR 2-RELATED"/>
    <property type="match status" value="1"/>
</dbReference>
<feature type="compositionally biased region" description="Low complexity" evidence="7">
    <location>
        <begin position="297"/>
        <end position="309"/>
    </location>
</feature>
<keyword evidence="12" id="KW-1185">Reference proteome</keyword>
<dbReference type="Gene3D" id="3.40.50.300">
    <property type="entry name" value="P-loop containing nucleotide triphosphate hydrolases"/>
    <property type="match status" value="1"/>
</dbReference>
<evidence type="ECO:0000259" key="8">
    <source>
        <dbReference type="PROSITE" id="PS50089"/>
    </source>
</evidence>
<dbReference type="GO" id="GO:0004386">
    <property type="term" value="F:helicase activity"/>
    <property type="evidence" value="ECO:0007669"/>
    <property type="project" value="UniProtKB-KW"/>
</dbReference>
<accession>F9WH27</accession>
<name>F9WH27_TRYCI</name>
<evidence type="ECO:0000256" key="2">
    <source>
        <dbReference type="ARBA" id="ARBA00022741"/>
    </source>
</evidence>
<dbReference type="SMART" id="SM00487">
    <property type="entry name" value="DEXDc"/>
    <property type="match status" value="1"/>
</dbReference>
<evidence type="ECO:0000256" key="1">
    <source>
        <dbReference type="ARBA" id="ARBA00004123"/>
    </source>
</evidence>
<feature type="compositionally biased region" description="Polar residues" evidence="7">
    <location>
        <begin position="218"/>
        <end position="232"/>
    </location>
</feature>
<dbReference type="SMART" id="SM00490">
    <property type="entry name" value="HELICc"/>
    <property type="match status" value="1"/>
</dbReference>
<dbReference type="EMBL" id="CAEQ01002363">
    <property type="protein sequence ID" value="CCD16616.1"/>
    <property type="molecule type" value="Genomic_DNA"/>
</dbReference>
<evidence type="ECO:0000256" key="3">
    <source>
        <dbReference type="ARBA" id="ARBA00022801"/>
    </source>
</evidence>
<reference evidence="11 12" key="2">
    <citation type="journal article" date="2012" name="Proc. Natl. Acad. Sci. U.S.A.">
        <title>Antigenic diversity is generated by distinct evolutionary mechanisms in African trypanosome species.</title>
        <authorList>
            <person name="Jackson A.P."/>
            <person name="Berry A."/>
            <person name="Aslett M."/>
            <person name="Allison H.C."/>
            <person name="Burton P."/>
            <person name="Vavrova-Anderson J."/>
            <person name="Brown R."/>
            <person name="Browne H."/>
            <person name="Corton N."/>
            <person name="Hauser H."/>
            <person name="Gamble J."/>
            <person name="Gilderthorp R."/>
            <person name="Marcello L."/>
            <person name="McQuillan J."/>
            <person name="Otto T.D."/>
            <person name="Quail M.A."/>
            <person name="Sanders M.J."/>
            <person name="van Tonder A."/>
            <person name="Ginger M.L."/>
            <person name="Field M.C."/>
            <person name="Barry J.D."/>
            <person name="Hertz-Fowler C."/>
            <person name="Berriman M."/>
        </authorList>
    </citation>
    <scope>NUCLEOTIDE SEQUENCE [LARGE SCALE GENOMIC DNA]</scope>
    <source>
        <strain evidence="11 12">IL3000</strain>
    </source>
</reference>
<dbReference type="SUPFAM" id="SSF52540">
    <property type="entry name" value="P-loop containing nucleoside triphosphate hydrolases"/>
    <property type="match status" value="2"/>
</dbReference>
<keyword evidence="6" id="KW-0863">Zinc-finger</keyword>
<keyword evidence="5" id="KW-0067">ATP-binding</keyword>
<reference evidence="12" key="1">
    <citation type="submission" date="2011-07" db="EMBL/GenBank/DDBJ databases">
        <title>Divergent evolution of antigenic variation in African trypanosomes.</title>
        <authorList>
            <person name="Jackson A.P."/>
            <person name="Berry A."/>
            <person name="Allison H.C."/>
            <person name="Burton P."/>
            <person name="Anderson J."/>
            <person name="Aslett M."/>
            <person name="Brown R."/>
            <person name="Corton N."/>
            <person name="Harris D."/>
            <person name="Hauser H."/>
            <person name="Gamble J."/>
            <person name="Gilderthorp R."/>
            <person name="McQuillan J."/>
            <person name="Quail M.A."/>
            <person name="Sanders M."/>
            <person name="Van Tonder A."/>
            <person name="Ginger M.L."/>
            <person name="Donelson J.E."/>
            <person name="Field M.C."/>
            <person name="Barry J.D."/>
            <person name="Berriman M."/>
            <person name="Hertz-Fowler C."/>
        </authorList>
    </citation>
    <scope>NUCLEOTIDE SEQUENCE [LARGE SCALE GENOMIC DNA]</scope>
    <source>
        <strain evidence="12">IL3000</strain>
    </source>
</reference>
<dbReference type="CDD" id="cd18793">
    <property type="entry name" value="SF2_C_SNF"/>
    <property type="match status" value="1"/>
</dbReference>
<evidence type="ECO:0000256" key="6">
    <source>
        <dbReference type="PROSITE-ProRule" id="PRU00175"/>
    </source>
</evidence>